<dbReference type="Proteomes" id="UP000263900">
    <property type="component" value="Chromosome"/>
</dbReference>
<name>A0A3B7MKW7_9BACT</name>
<dbReference type="RefSeq" id="WP_119049804.1">
    <property type="nucleotide sequence ID" value="NZ_CP032157.1"/>
</dbReference>
<evidence type="ECO:0000313" key="1">
    <source>
        <dbReference type="EMBL" id="AXY73919.1"/>
    </source>
</evidence>
<protein>
    <submittedName>
        <fullName evidence="1">Uncharacterized protein</fullName>
    </submittedName>
</protein>
<evidence type="ECO:0000313" key="2">
    <source>
        <dbReference type="Proteomes" id="UP000263900"/>
    </source>
</evidence>
<dbReference type="OrthoDB" id="9151249at2"/>
<dbReference type="AlphaFoldDB" id="A0A3B7MKW7"/>
<organism evidence="1 2">
    <name type="scientific">Paraflavitalea soli</name>
    <dbReference type="NCBI Taxonomy" id="2315862"/>
    <lineage>
        <taxon>Bacteria</taxon>
        <taxon>Pseudomonadati</taxon>
        <taxon>Bacteroidota</taxon>
        <taxon>Chitinophagia</taxon>
        <taxon>Chitinophagales</taxon>
        <taxon>Chitinophagaceae</taxon>
        <taxon>Paraflavitalea</taxon>
    </lineage>
</organism>
<dbReference type="EMBL" id="CP032157">
    <property type="protein sequence ID" value="AXY73919.1"/>
    <property type="molecule type" value="Genomic_DNA"/>
</dbReference>
<dbReference type="KEGG" id="pseg:D3H65_07965"/>
<keyword evidence="2" id="KW-1185">Reference proteome</keyword>
<sequence>MKQSKALHFWAWFRRNQHHYLHFDALTPAAKAYWMAELQAHAAAYHRFLAPYLYYSLDPDHKRCKLVISALGRTKSFKAADRLIHKAPRLTAWDLVALMPAASPGEGIAEELATAGLRPDSFWFDVRERLDFRKPFYVFVDTRLNHIYDLEDLAEQALFNVLGERVFGEHIEYVRIVLFSDVLPENMAFLAPLEELPGFMAARDLSGMVVGKDGGLQRRF</sequence>
<gene>
    <name evidence="1" type="ORF">D3H65_07965</name>
</gene>
<proteinExistence type="predicted"/>
<reference evidence="1 2" key="1">
    <citation type="submission" date="2018-09" db="EMBL/GenBank/DDBJ databases">
        <title>Genome sequencing of strain 6GH32-13.</title>
        <authorList>
            <person name="Weon H.-Y."/>
            <person name="Heo J."/>
            <person name="Kwon S.-W."/>
        </authorList>
    </citation>
    <scope>NUCLEOTIDE SEQUENCE [LARGE SCALE GENOMIC DNA]</scope>
    <source>
        <strain evidence="1 2">5GH32-13</strain>
    </source>
</reference>
<accession>A0A3B7MKW7</accession>